<gene>
    <name evidence="7" type="primary">REEP6</name>
</gene>
<proteinExistence type="evidence at transcript level"/>
<keyword evidence="7" id="KW-0675">Receptor</keyword>
<evidence type="ECO:0000256" key="6">
    <source>
        <dbReference type="RuleBase" id="RU362006"/>
    </source>
</evidence>
<dbReference type="PANTHER" id="PTHR12300:SF161">
    <property type="entry name" value="RECEPTOR EXPRESSION-ENHANCING PROTEIN"/>
    <property type="match status" value="1"/>
</dbReference>
<dbReference type="OrthoDB" id="6370615at2759"/>
<dbReference type="GO" id="GO:0016020">
    <property type="term" value="C:membrane"/>
    <property type="evidence" value="ECO:0007669"/>
    <property type="project" value="UniProtKB-SubCell"/>
</dbReference>
<dbReference type="EMBL" id="BT121552">
    <property type="protein sequence ID" value="ADD38482.1"/>
    <property type="molecule type" value="mRNA"/>
</dbReference>
<name>D3PIU6_LEPSM</name>
<reference evidence="7" key="1">
    <citation type="submission" date="2010-03" db="EMBL/GenBank/DDBJ databases">
        <title>Atlantic Lepeophtheirus salmonis ESTs and full-length cDNAs.</title>
        <authorList>
            <person name="Yasuike M."/>
            <person name="von Schalburg K."/>
            <person name="Cooper G."/>
            <person name="Leong J."/>
            <person name="Nilsen F."/>
            <person name="Jones S.R.M."/>
            <person name="Koop B.F."/>
        </authorList>
    </citation>
    <scope>NUCLEOTIDE SEQUENCE</scope>
    <source>
        <strain evidence="7">Atlantic form</strain>
        <tissue evidence="7">Mixed tissue</tissue>
    </source>
</reference>
<feature type="transmembrane region" description="Helical" evidence="6">
    <location>
        <begin position="40"/>
        <end position="68"/>
    </location>
</feature>
<keyword evidence="4 6" id="KW-1133">Transmembrane helix</keyword>
<keyword evidence="5 6" id="KW-0472">Membrane</keyword>
<protein>
    <recommendedName>
        <fullName evidence="6">Receptor expression-enhancing protein</fullName>
    </recommendedName>
</protein>
<sequence length="175" mass="20171">MDKLNQFNAQIKKKLNEKNFITDAMGQIEAKTNVAKIYQVYALFALITLYLIVGWGSHVLCNFIGFLYPAYASFKAIESKSKEDDTQWLMYWVIFSAFGLLEVFTDIILFWIPFYSFFKCAFLIYLMNNGSTSLYRLIRPYVLKYQGSIDDAIKQGQDLAGEMITKAFHGIVGQK</sequence>
<evidence type="ECO:0000256" key="3">
    <source>
        <dbReference type="ARBA" id="ARBA00022692"/>
    </source>
</evidence>
<evidence type="ECO:0000256" key="4">
    <source>
        <dbReference type="ARBA" id="ARBA00022989"/>
    </source>
</evidence>
<feature type="transmembrane region" description="Helical" evidence="6">
    <location>
        <begin position="88"/>
        <end position="112"/>
    </location>
</feature>
<evidence type="ECO:0000313" key="7">
    <source>
        <dbReference type="EMBL" id="ADD38482.1"/>
    </source>
</evidence>
<keyword evidence="3 6" id="KW-0812">Transmembrane</keyword>
<dbReference type="InterPro" id="IPR004345">
    <property type="entry name" value="TB2_DP1_HVA22"/>
</dbReference>
<evidence type="ECO:0000256" key="5">
    <source>
        <dbReference type="ARBA" id="ARBA00023136"/>
    </source>
</evidence>
<accession>D3PIU6</accession>
<evidence type="ECO:0000256" key="1">
    <source>
        <dbReference type="ARBA" id="ARBA00004141"/>
    </source>
</evidence>
<comment type="subcellular location">
    <subcellularLocation>
        <location evidence="1 6">Membrane</location>
        <topology evidence="1 6">Multi-pass membrane protein</topology>
    </subcellularLocation>
</comment>
<dbReference type="PANTHER" id="PTHR12300">
    <property type="entry name" value="HVA22-LIKE PROTEINS"/>
    <property type="match status" value="1"/>
</dbReference>
<dbReference type="Pfam" id="PF03134">
    <property type="entry name" value="TB2_DP1_HVA22"/>
    <property type="match status" value="1"/>
</dbReference>
<organism evidence="7">
    <name type="scientific">Lepeophtheirus salmonis</name>
    <name type="common">Salmon louse</name>
    <name type="synonym">Caligus salmonis</name>
    <dbReference type="NCBI Taxonomy" id="72036"/>
    <lineage>
        <taxon>Eukaryota</taxon>
        <taxon>Metazoa</taxon>
        <taxon>Ecdysozoa</taxon>
        <taxon>Arthropoda</taxon>
        <taxon>Crustacea</taxon>
        <taxon>Multicrustacea</taxon>
        <taxon>Hexanauplia</taxon>
        <taxon>Copepoda</taxon>
        <taxon>Siphonostomatoida</taxon>
        <taxon>Caligidae</taxon>
        <taxon>Lepeophtheirus</taxon>
    </lineage>
</organism>
<evidence type="ECO:0000256" key="2">
    <source>
        <dbReference type="ARBA" id="ARBA00008573"/>
    </source>
</evidence>
<comment type="similarity">
    <text evidence="2 6">Belongs to the DP1 family.</text>
</comment>
<dbReference type="AlphaFoldDB" id="D3PIU6"/>